<feature type="compositionally biased region" description="Low complexity" evidence="1">
    <location>
        <begin position="49"/>
        <end position="60"/>
    </location>
</feature>
<evidence type="ECO:0000313" key="3">
    <source>
        <dbReference type="Proteomes" id="UP001301769"/>
    </source>
</evidence>
<dbReference type="EMBL" id="MU858063">
    <property type="protein sequence ID" value="KAK4216949.1"/>
    <property type="molecule type" value="Genomic_DNA"/>
</dbReference>
<organism evidence="2 3">
    <name type="scientific">Rhypophila decipiens</name>
    <dbReference type="NCBI Taxonomy" id="261697"/>
    <lineage>
        <taxon>Eukaryota</taxon>
        <taxon>Fungi</taxon>
        <taxon>Dikarya</taxon>
        <taxon>Ascomycota</taxon>
        <taxon>Pezizomycotina</taxon>
        <taxon>Sordariomycetes</taxon>
        <taxon>Sordariomycetidae</taxon>
        <taxon>Sordariales</taxon>
        <taxon>Naviculisporaceae</taxon>
        <taxon>Rhypophila</taxon>
    </lineage>
</organism>
<reference evidence="2" key="1">
    <citation type="journal article" date="2023" name="Mol. Phylogenet. Evol.">
        <title>Genome-scale phylogeny and comparative genomics of the fungal order Sordariales.</title>
        <authorList>
            <person name="Hensen N."/>
            <person name="Bonometti L."/>
            <person name="Westerberg I."/>
            <person name="Brannstrom I.O."/>
            <person name="Guillou S."/>
            <person name="Cros-Aarteil S."/>
            <person name="Calhoun S."/>
            <person name="Haridas S."/>
            <person name="Kuo A."/>
            <person name="Mondo S."/>
            <person name="Pangilinan J."/>
            <person name="Riley R."/>
            <person name="LaButti K."/>
            <person name="Andreopoulos B."/>
            <person name="Lipzen A."/>
            <person name="Chen C."/>
            <person name="Yan M."/>
            <person name="Daum C."/>
            <person name="Ng V."/>
            <person name="Clum A."/>
            <person name="Steindorff A."/>
            <person name="Ohm R.A."/>
            <person name="Martin F."/>
            <person name="Silar P."/>
            <person name="Natvig D.O."/>
            <person name="Lalanne C."/>
            <person name="Gautier V."/>
            <person name="Ament-Velasquez S.L."/>
            <person name="Kruys A."/>
            <person name="Hutchinson M.I."/>
            <person name="Powell A.J."/>
            <person name="Barry K."/>
            <person name="Miller A.N."/>
            <person name="Grigoriev I.V."/>
            <person name="Debuchy R."/>
            <person name="Gladieux P."/>
            <person name="Hiltunen Thoren M."/>
            <person name="Johannesson H."/>
        </authorList>
    </citation>
    <scope>NUCLEOTIDE SEQUENCE</scope>
    <source>
        <strain evidence="2">PSN293</strain>
    </source>
</reference>
<gene>
    <name evidence="2" type="ORF">QBC37DRAFT_67246</name>
</gene>
<keyword evidence="3" id="KW-1185">Reference proteome</keyword>
<reference evidence="2" key="2">
    <citation type="submission" date="2023-05" db="EMBL/GenBank/DDBJ databases">
        <authorList>
            <consortium name="Lawrence Berkeley National Laboratory"/>
            <person name="Steindorff A."/>
            <person name="Hensen N."/>
            <person name="Bonometti L."/>
            <person name="Westerberg I."/>
            <person name="Brannstrom I.O."/>
            <person name="Guillou S."/>
            <person name="Cros-Aarteil S."/>
            <person name="Calhoun S."/>
            <person name="Haridas S."/>
            <person name="Kuo A."/>
            <person name="Mondo S."/>
            <person name="Pangilinan J."/>
            <person name="Riley R."/>
            <person name="Labutti K."/>
            <person name="Andreopoulos B."/>
            <person name="Lipzen A."/>
            <person name="Chen C."/>
            <person name="Yanf M."/>
            <person name="Daum C."/>
            <person name="Ng V."/>
            <person name="Clum A."/>
            <person name="Ohm R."/>
            <person name="Martin F."/>
            <person name="Silar P."/>
            <person name="Natvig D."/>
            <person name="Lalanne C."/>
            <person name="Gautier V."/>
            <person name="Ament-Velasquez S.L."/>
            <person name="Kruys A."/>
            <person name="Hutchinson M.I."/>
            <person name="Powell A.J."/>
            <person name="Barry K."/>
            <person name="Miller A.N."/>
            <person name="Grigoriev I.V."/>
            <person name="Debuchy R."/>
            <person name="Gladieux P."/>
            <person name="Thoren M.H."/>
            <person name="Johannesson H."/>
        </authorList>
    </citation>
    <scope>NUCLEOTIDE SEQUENCE</scope>
    <source>
        <strain evidence="2">PSN293</strain>
    </source>
</reference>
<proteinExistence type="predicted"/>
<dbReference type="AlphaFoldDB" id="A0AAN6YCR9"/>
<protein>
    <submittedName>
        <fullName evidence="2">Uncharacterized protein</fullName>
    </submittedName>
</protein>
<evidence type="ECO:0000313" key="2">
    <source>
        <dbReference type="EMBL" id="KAK4216949.1"/>
    </source>
</evidence>
<accession>A0AAN6YCR9</accession>
<name>A0AAN6YCR9_9PEZI</name>
<dbReference type="Proteomes" id="UP001301769">
    <property type="component" value="Unassembled WGS sequence"/>
</dbReference>
<evidence type="ECO:0000256" key="1">
    <source>
        <dbReference type="SAM" id="MobiDB-lite"/>
    </source>
</evidence>
<feature type="region of interest" description="Disordered" evidence="1">
    <location>
        <begin position="38"/>
        <end position="82"/>
    </location>
</feature>
<comment type="caution">
    <text evidence="2">The sequence shown here is derived from an EMBL/GenBank/DDBJ whole genome shotgun (WGS) entry which is preliminary data.</text>
</comment>
<sequence length="133" mass="14129">MLNISIVLCPKVEQPSRMTILPPDVPEPRNLIVDDVEPSDSLWQPQAMAAPDDGGAPGAPLGRSTTAPSGPSDETKSQVQEVLSSEIGVSTMFNRLKQRIQSSIPGRALGSKTGLTRVQDLPDSVKLEMAILG</sequence>